<reference evidence="2" key="1">
    <citation type="submission" date="2020-07" db="EMBL/GenBank/DDBJ databases">
        <title>Complete genome sequencing of Clostridia bacterium strain 12CBH8.</title>
        <authorList>
            <person name="Sakamoto M."/>
            <person name="Murakami T."/>
            <person name="Mori H."/>
        </authorList>
    </citation>
    <scope>NUCLEOTIDE SEQUENCE [LARGE SCALE GENOMIC DNA]</scope>
    <source>
        <strain evidence="2">12CBH8</strain>
    </source>
</reference>
<name>A0A7I8D221_9FIRM</name>
<evidence type="ECO:0000313" key="1">
    <source>
        <dbReference type="EMBL" id="BCI60868.1"/>
    </source>
</evidence>
<organism evidence="1 2">
    <name type="scientific">Solibaculum mannosilyticum</name>
    <dbReference type="NCBI Taxonomy" id="2780922"/>
    <lineage>
        <taxon>Bacteria</taxon>
        <taxon>Bacillati</taxon>
        <taxon>Bacillota</taxon>
        <taxon>Clostridia</taxon>
        <taxon>Eubacteriales</taxon>
        <taxon>Oscillospiraceae</taxon>
        <taxon>Solibaculum</taxon>
    </lineage>
</organism>
<dbReference type="Proteomes" id="UP000593890">
    <property type="component" value="Chromosome"/>
</dbReference>
<proteinExistence type="predicted"/>
<sequence length="30" mass="3476">MRNHGRGMCYLILAGDMLLGRQEYYSNLTV</sequence>
<keyword evidence="2" id="KW-1185">Reference proteome</keyword>
<dbReference type="AlphaFoldDB" id="A0A7I8D221"/>
<dbReference type="KEGG" id="sman:C12CBH8_15070"/>
<gene>
    <name evidence="1" type="ORF">C12CBH8_15070</name>
</gene>
<evidence type="ECO:0000313" key="2">
    <source>
        <dbReference type="Proteomes" id="UP000593890"/>
    </source>
</evidence>
<accession>A0A7I8D221</accession>
<protein>
    <submittedName>
        <fullName evidence="1">Uncharacterized protein</fullName>
    </submittedName>
</protein>
<dbReference type="EMBL" id="AP023321">
    <property type="protein sequence ID" value="BCI60868.1"/>
    <property type="molecule type" value="Genomic_DNA"/>
</dbReference>